<protein>
    <recommendedName>
        <fullName evidence="6">TauD/TfdA-like domain-containing protein</fullName>
    </recommendedName>
</protein>
<evidence type="ECO:0000313" key="4">
    <source>
        <dbReference type="EMBL" id="KAK7040213.1"/>
    </source>
</evidence>
<accession>A0AAW0CMQ7</accession>
<evidence type="ECO:0008006" key="6">
    <source>
        <dbReference type="Google" id="ProtNLM"/>
    </source>
</evidence>
<evidence type="ECO:0000256" key="1">
    <source>
        <dbReference type="ARBA" id="ARBA00001954"/>
    </source>
</evidence>
<sequence length="112" mass="13047">MVHPLCLMEVIIEPISREDREENTLYPNGAHLTDLREIRELVHKMERPGITPSLVYPHDWHEKDLMLFHNRGVMHSVVGVFKDGQIRVFHQCNIAGSDIPQGPSNEDRLKWE</sequence>
<reference evidence="4 5" key="1">
    <citation type="submission" date="2024-01" db="EMBL/GenBank/DDBJ databases">
        <title>A draft genome for a cacao thread blight-causing isolate of Paramarasmius palmivorus.</title>
        <authorList>
            <person name="Baruah I.K."/>
            <person name="Bukari Y."/>
            <person name="Amoako-Attah I."/>
            <person name="Meinhardt L.W."/>
            <person name="Bailey B.A."/>
            <person name="Cohen S.P."/>
        </authorList>
    </citation>
    <scope>NUCLEOTIDE SEQUENCE [LARGE SCALE GENOMIC DNA]</scope>
    <source>
        <strain evidence="4 5">GH-12</strain>
    </source>
</reference>
<dbReference type="AlphaFoldDB" id="A0AAW0CMQ7"/>
<keyword evidence="2" id="KW-0560">Oxidoreductase</keyword>
<evidence type="ECO:0000313" key="5">
    <source>
        <dbReference type="Proteomes" id="UP001383192"/>
    </source>
</evidence>
<evidence type="ECO:0000256" key="2">
    <source>
        <dbReference type="ARBA" id="ARBA00023002"/>
    </source>
</evidence>
<dbReference type="PANTHER" id="PTHR43779:SF2">
    <property type="entry name" value="ALPHA-KETOGLUTARATE-DEPENDENT XANTHINE DIOXYGENASE XAN1"/>
    <property type="match status" value="1"/>
</dbReference>
<name>A0AAW0CMQ7_9AGAR</name>
<organism evidence="4 5">
    <name type="scientific">Paramarasmius palmivorus</name>
    <dbReference type="NCBI Taxonomy" id="297713"/>
    <lineage>
        <taxon>Eukaryota</taxon>
        <taxon>Fungi</taxon>
        <taxon>Dikarya</taxon>
        <taxon>Basidiomycota</taxon>
        <taxon>Agaricomycotina</taxon>
        <taxon>Agaricomycetes</taxon>
        <taxon>Agaricomycetidae</taxon>
        <taxon>Agaricales</taxon>
        <taxon>Marasmiineae</taxon>
        <taxon>Marasmiaceae</taxon>
        <taxon>Paramarasmius</taxon>
    </lineage>
</organism>
<evidence type="ECO:0000256" key="3">
    <source>
        <dbReference type="ARBA" id="ARBA00023004"/>
    </source>
</evidence>
<proteinExistence type="predicted"/>
<gene>
    <name evidence="4" type="ORF">VNI00_010019</name>
</gene>
<keyword evidence="5" id="KW-1185">Reference proteome</keyword>
<comment type="caution">
    <text evidence="4">The sequence shown here is derived from an EMBL/GenBank/DDBJ whole genome shotgun (WGS) entry which is preliminary data.</text>
</comment>
<dbReference type="InterPro" id="IPR042098">
    <property type="entry name" value="TauD-like_sf"/>
</dbReference>
<comment type="cofactor">
    <cofactor evidence="1">
        <name>Fe(2+)</name>
        <dbReference type="ChEBI" id="CHEBI:29033"/>
    </cofactor>
</comment>
<dbReference type="PANTHER" id="PTHR43779">
    <property type="entry name" value="DIOXYGENASE RV0097-RELATED"/>
    <property type="match status" value="1"/>
</dbReference>
<dbReference type="Proteomes" id="UP001383192">
    <property type="component" value="Unassembled WGS sequence"/>
</dbReference>
<dbReference type="SUPFAM" id="SSF51197">
    <property type="entry name" value="Clavaminate synthase-like"/>
    <property type="match status" value="1"/>
</dbReference>
<dbReference type="InterPro" id="IPR051178">
    <property type="entry name" value="TfdA_dioxygenase"/>
</dbReference>
<keyword evidence="3" id="KW-0408">Iron</keyword>
<dbReference type="Gene3D" id="3.60.130.10">
    <property type="entry name" value="Clavaminate synthase-like"/>
    <property type="match status" value="1"/>
</dbReference>
<dbReference type="EMBL" id="JAYKXP010000038">
    <property type="protein sequence ID" value="KAK7040213.1"/>
    <property type="molecule type" value="Genomic_DNA"/>
</dbReference>
<dbReference type="GO" id="GO:0016491">
    <property type="term" value="F:oxidoreductase activity"/>
    <property type="evidence" value="ECO:0007669"/>
    <property type="project" value="UniProtKB-KW"/>
</dbReference>